<dbReference type="Gene3D" id="2.60.40.10">
    <property type="entry name" value="Immunoglobulins"/>
    <property type="match status" value="1"/>
</dbReference>
<feature type="compositionally biased region" description="Polar residues" evidence="1">
    <location>
        <begin position="751"/>
        <end position="767"/>
    </location>
</feature>
<reference evidence="4 5" key="1">
    <citation type="submission" date="2016-03" db="EMBL/GenBank/DDBJ databases">
        <authorList>
            <person name="Devillers H."/>
        </authorList>
    </citation>
    <scope>NUCLEOTIDE SEQUENCE [LARGE SCALE GENOMIC DNA]</scope>
    <source>
        <strain evidence="4">CBS 10888</strain>
    </source>
</reference>
<evidence type="ECO:0000313" key="4">
    <source>
        <dbReference type="EMBL" id="SCU97131.1"/>
    </source>
</evidence>
<dbReference type="OrthoDB" id="5572782at2759"/>
<dbReference type="PROSITE" id="PS50853">
    <property type="entry name" value="FN3"/>
    <property type="match status" value="1"/>
</dbReference>
<keyword evidence="2" id="KW-0812">Transmembrane</keyword>
<keyword evidence="2" id="KW-0472">Membrane</keyword>
<name>A0A1G4K0S4_9SACH</name>
<feature type="transmembrane region" description="Helical" evidence="2">
    <location>
        <begin position="12"/>
        <end position="33"/>
    </location>
</feature>
<feature type="region of interest" description="Disordered" evidence="1">
    <location>
        <begin position="508"/>
        <end position="527"/>
    </location>
</feature>
<dbReference type="Pfam" id="PF00041">
    <property type="entry name" value="fn3"/>
    <property type="match status" value="1"/>
</dbReference>
<dbReference type="EMBL" id="LT598461">
    <property type="protein sequence ID" value="SCU97131.1"/>
    <property type="molecule type" value="Genomic_DNA"/>
</dbReference>
<evidence type="ECO:0000313" key="5">
    <source>
        <dbReference type="Proteomes" id="UP000190274"/>
    </source>
</evidence>
<feature type="domain" description="Fibronectin type-III" evidence="3">
    <location>
        <begin position="43"/>
        <end position="141"/>
    </location>
</feature>
<evidence type="ECO:0000256" key="1">
    <source>
        <dbReference type="SAM" id="MobiDB-lite"/>
    </source>
</evidence>
<accession>A0A1G4K0S4</accession>
<proteinExistence type="predicted"/>
<gene>
    <name evidence="4" type="ORF">LADA_0H04654G</name>
</gene>
<dbReference type="SUPFAM" id="SSF49265">
    <property type="entry name" value="Fibronectin type III"/>
    <property type="match status" value="1"/>
</dbReference>
<dbReference type="InterPro" id="IPR036116">
    <property type="entry name" value="FN3_sf"/>
</dbReference>
<feature type="region of interest" description="Disordered" evidence="1">
    <location>
        <begin position="607"/>
        <end position="636"/>
    </location>
</feature>
<feature type="compositionally biased region" description="Basic and acidic residues" evidence="1">
    <location>
        <begin position="768"/>
        <end position="782"/>
    </location>
</feature>
<sequence>MISGNMLPYSAFTFIAVAWLLYRLVLFLNIPVWRIVSTLGLQVPQTTRVSIDEVTEETITVRWENEPATAVEKTGSSICHYVLYLNNVKIGSIPNIPTSLYTCCLLKGLSPHTQYQFDFVCINQDGFMNKGPSIYVMTKPKGPDKHANQVYQEELDANQMLAPNFPADTKWRKSQKIVTTESPTSYASLTSLPDLDDYSITDLKNILVCAQEDLHDVLQQETSILQDFHESEVQLKLELDNLKAQWAHDIDLRKSLKSSIKSLENSKLLYDLKRGKLDKNIDQSLKKIQKMTDDMARWDQERKTQLRQNALQEQFKAERESLVERIDDVSNQIKALHDQVVSQEEENKKLNSVKKSLDSTQNATSTTTLASTNSSKRNSPVEIGAQAQSLNTIMQKINTYTNERTGVLSGQGHEFLNSLCENSVVVALIKEEAKKDFALDHQWRTIRTKLKRRNDMMESMWTDISLKNRELMASIAAQPYASVNHPSSPNGGTPHLTLHDPSTYVSENSMHDQAPYSNESFRHASPPPSVNGMIYPNWSIPLNGSHQAQANNEDQNFDYDNANHLLSGLQNMISEADYQATNVSTSKLYTTDQLDNYWSRQTNPEFRAQAQRERHPSPPAQLPLQSPASISEPQNFSHSRMLSNESFVPVSVPREDELSGFVHTPMVQRDDLTSFGSGYSNEPAMRTSPLSLPLQEEFSKEGIFGSPHFNTIWNPAKVIETPTVEKHDTPKSQHTRTSSRGSWGLPHFMQKSPNKLESKGNTAGSSNGEHKDRESHGSERRMSKLLTKSGMNHLFRSPTHDSS</sequence>
<dbReference type="AlphaFoldDB" id="A0A1G4K0S4"/>
<protein>
    <submittedName>
        <fullName evidence="4">LADA_0H04654g1_1</fullName>
    </submittedName>
</protein>
<dbReference type="SMART" id="SM00060">
    <property type="entry name" value="FN3"/>
    <property type="match status" value="1"/>
</dbReference>
<organism evidence="4 5">
    <name type="scientific">Lachancea dasiensis</name>
    <dbReference type="NCBI Taxonomy" id="1072105"/>
    <lineage>
        <taxon>Eukaryota</taxon>
        <taxon>Fungi</taxon>
        <taxon>Dikarya</taxon>
        <taxon>Ascomycota</taxon>
        <taxon>Saccharomycotina</taxon>
        <taxon>Saccharomycetes</taxon>
        <taxon>Saccharomycetales</taxon>
        <taxon>Saccharomycetaceae</taxon>
        <taxon>Lachancea</taxon>
    </lineage>
</organism>
<feature type="region of interest" description="Disordered" evidence="1">
    <location>
        <begin position="344"/>
        <end position="380"/>
    </location>
</feature>
<dbReference type="InterPro" id="IPR003961">
    <property type="entry name" value="FN3_dom"/>
</dbReference>
<keyword evidence="5" id="KW-1185">Reference proteome</keyword>
<evidence type="ECO:0000259" key="3">
    <source>
        <dbReference type="PROSITE" id="PS50853"/>
    </source>
</evidence>
<evidence type="ECO:0000256" key="2">
    <source>
        <dbReference type="SAM" id="Phobius"/>
    </source>
</evidence>
<dbReference type="CDD" id="cd00063">
    <property type="entry name" value="FN3"/>
    <property type="match status" value="1"/>
</dbReference>
<feature type="region of interest" description="Disordered" evidence="1">
    <location>
        <begin position="724"/>
        <end position="803"/>
    </location>
</feature>
<dbReference type="InterPro" id="IPR013783">
    <property type="entry name" value="Ig-like_fold"/>
</dbReference>
<feature type="compositionally biased region" description="Low complexity" evidence="1">
    <location>
        <begin position="359"/>
        <end position="375"/>
    </location>
</feature>
<dbReference type="Proteomes" id="UP000190274">
    <property type="component" value="Chromosome H"/>
</dbReference>
<keyword evidence="2" id="KW-1133">Transmembrane helix</keyword>